<organism evidence="1 2">
    <name type="scientific">Exophiala bonariae</name>
    <dbReference type="NCBI Taxonomy" id="1690606"/>
    <lineage>
        <taxon>Eukaryota</taxon>
        <taxon>Fungi</taxon>
        <taxon>Dikarya</taxon>
        <taxon>Ascomycota</taxon>
        <taxon>Pezizomycotina</taxon>
        <taxon>Eurotiomycetes</taxon>
        <taxon>Chaetothyriomycetidae</taxon>
        <taxon>Chaetothyriales</taxon>
        <taxon>Herpotrichiellaceae</taxon>
        <taxon>Exophiala</taxon>
    </lineage>
</organism>
<sequence>MAAQRQMVEARWREGGGHADEEYGDDLLGYGDDNVHMNLLAIDADVFQNWSCRSTESILDTFTGIGSQRPGSDTD</sequence>
<name>A0AAV9NRJ0_9EURO</name>
<evidence type="ECO:0000313" key="1">
    <source>
        <dbReference type="EMBL" id="KAK5062749.1"/>
    </source>
</evidence>
<proteinExistence type="predicted"/>
<evidence type="ECO:0000313" key="2">
    <source>
        <dbReference type="Proteomes" id="UP001358417"/>
    </source>
</evidence>
<keyword evidence="2" id="KW-1185">Reference proteome</keyword>
<comment type="caution">
    <text evidence="1">The sequence shown here is derived from an EMBL/GenBank/DDBJ whole genome shotgun (WGS) entry which is preliminary data.</text>
</comment>
<dbReference type="RefSeq" id="XP_064711021.1">
    <property type="nucleotide sequence ID" value="XM_064848397.1"/>
</dbReference>
<gene>
    <name evidence="1" type="ORF">LTR84_004824</name>
</gene>
<reference evidence="1 2" key="1">
    <citation type="submission" date="2023-08" db="EMBL/GenBank/DDBJ databases">
        <title>Black Yeasts Isolated from many extreme environments.</title>
        <authorList>
            <person name="Coleine C."/>
            <person name="Stajich J.E."/>
            <person name="Selbmann L."/>
        </authorList>
    </citation>
    <scope>NUCLEOTIDE SEQUENCE [LARGE SCALE GENOMIC DNA]</scope>
    <source>
        <strain evidence="1 2">CCFEE 5792</strain>
    </source>
</reference>
<dbReference type="Proteomes" id="UP001358417">
    <property type="component" value="Unassembled WGS sequence"/>
</dbReference>
<dbReference type="AlphaFoldDB" id="A0AAV9NRJ0"/>
<dbReference type="EMBL" id="JAVRRD010000002">
    <property type="protein sequence ID" value="KAK5062749.1"/>
    <property type="molecule type" value="Genomic_DNA"/>
</dbReference>
<dbReference type="GeneID" id="89973002"/>
<protein>
    <submittedName>
        <fullName evidence="1">Uncharacterized protein</fullName>
    </submittedName>
</protein>
<accession>A0AAV9NRJ0</accession>